<dbReference type="STRING" id="1196081.A0A364LDC9"/>
<protein>
    <recommendedName>
        <fullName evidence="1">Cupin type-2 domain-containing protein</fullName>
    </recommendedName>
</protein>
<dbReference type="Proteomes" id="UP000249363">
    <property type="component" value="Unassembled WGS sequence"/>
</dbReference>
<proteinExistence type="predicted"/>
<dbReference type="InterPro" id="IPR014710">
    <property type="entry name" value="RmlC-like_jellyroll"/>
</dbReference>
<dbReference type="OrthoDB" id="5840532at2759"/>
<comment type="caution">
    <text evidence="2">The sequence shown here is derived from an EMBL/GenBank/DDBJ whole genome shotgun (WGS) entry which is preliminary data.</text>
</comment>
<dbReference type="CDD" id="cd02231">
    <property type="entry name" value="cupin_BLL6423-like"/>
    <property type="match status" value="1"/>
</dbReference>
<accession>A0A364LDC9</accession>
<dbReference type="RefSeq" id="XP_040738235.1">
    <property type="nucleotide sequence ID" value="XM_040882681.1"/>
</dbReference>
<dbReference type="PANTHER" id="PTHR36156:SF2">
    <property type="entry name" value="CUPIN TYPE-2 DOMAIN-CONTAINING PROTEIN"/>
    <property type="match status" value="1"/>
</dbReference>
<reference evidence="2 3" key="1">
    <citation type="journal article" date="2017" name="Biotechnol. Biofuels">
        <title>Differential beta-glucosidase expression as a function of carbon source availability in Talaromyces amestolkiae: a genomic and proteomic approach.</title>
        <authorList>
            <person name="de Eugenio L.I."/>
            <person name="Mendez-Liter J.A."/>
            <person name="Nieto-Dominguez M."/>
            <person name="Alonso L."/>
            <person name="Gil-Munoz J."/>
            <person name="Barriuso J."/>
            <person name="Prieto A."/>
            <person name="Martinez M.J."/>
        </authorList>
    </citation>
    <scope>NUCLEOTIDE SEQUENCE [LARGE SCALE GENOMIC DNA]</scope>
    <source>
        <strain evidence="2 3">CIB</strain>
    </source>
</reference>
<dbReference type="AlphaFoldDB" id="A0A364LDC9"/>
<evidence type="ECO:0000313" key="3">
    <source>
        <dbReference type="Proteomes" id="UP000249363"/>
    </source>
</evidence>
<sequence length="188" mass="20492">MTTLSTPIRRVLTASDPKGNGYFASDDLLSPYDPTTAPDFSIPTEKSAFGVIQIHRSRGFPVDNQRPLDKEPHKTLVPLADTKGPSARLIDLPPNQEGGWMHRTLSLDYGVVLSGSVTLITDGGAEKTLKEHDVIVMRGVNHAWVNRGKTVARIFVVVVPALPIVTEDGVKLEKTPAGEIFDPKEEDD</sequence>
<dbReference type="InterPro" id="IPR011051">
    <property type="entry name" value="RmlC_Cupin_sf"/>
</dbReference>
<dbReference type="InterPro" id="IPR047142">
    <property type="entry name" value="OryJ/VirC-like"/>
</dbReference>
<dbReference type="EMBL" id="MIKG01000026">
    <property type="protein sequence ID" value="RAO73721.1"/>
    <property type="molecule type" value="Genomic_DNA"/>
</dbReference>
<dbReference type="Pfam" id="PF07883">
    <property type="entry name" value="Cupin_2"/>
    <property type="match status" value="1"/>
</dbReference>
<feature type="domain" description="Cupin type-2" evidence="1">
    <location>
        <begin position="89"/>
        <end position="158"/>
    </location>
</feature>
<dbReference type="Gene3D" id="2.60.120.10">
    <property type="entry name" value="Jelly Rolls"/>
    <property type="match status" value="1"/>
</dbReference>
<dbReference type="GeneID" id="63798947"/>
<dbReference type="InterPro" id="IPR013096">
    <property type="entry name" value="Cupin_2"/>
</dbReference>
<dbReference type="PANTHER" id="PTHR36156">
    <property type="entry name" value="SLR2101 PROTEIN"/>
    <property type="match status" value="1"/>
</dbReference>
<keyword evidence="3" id="KW-1185">Reference proteome</keyword>
<name>A0A364LDC9_TALAM</name>
<evidence type="ECO:0000259" key="1">
    <source>
        <dbReference type="Pfam" id="PF07883"/>
    </source>
</evidence>
<gene>
    <name evidence="2" type="ORF">BHQ10_009733</name>
</gene>
<dbReference type="SUPFAM" id="SSF51182">
    <property type="entry name" value="RmlC-like cupins"/>
    <property type="match status" value="1"/>
</dbReference>
<evidence type="ECO:0000313" key="2">
    <source>
        <dbReference type="EMBL" id="RAO73721.1"/>
    </source>
</evidence>
<organism evidence="2 3">
    <name type="scientific">Talaromyces amestolkiae</name>
    <dbReference type="NCBI Taxonomy" id="1196081"/>
    <lineage>
        <taxon>Eukaryota</taxon>
        <taxon>Fungi</taxon>
        <taxon>Dikarya</taxon>
        <taxon>Ascomycota</taxon>
        <taxon>Pezizomycotina</taxon>
        <taxon>Eurotiomycetes</taxon>
        <taxon>Eurotiomycetidae</taxon>
        <taxon>Eurotiales</taxon>
        <taxon>Trichocomaceae</taxon>
        <taxon>Talaromyces</taxon>
        <taxon>Talaromyces sect. Talaromyces</taxon>
    </lineage>
</organism>